<gene>
    <name evidence="1" type="ORF">EAL2_c18040</name>
</gene>
<dbReference type="HOGENOM" id="CLU_972348_0_0_9"/>
<evidence type="ECO:0000313" key="2">
    <source>
        <dbReference type="Proteomes" id="UP000019591"/>
    </source>
</evidence>
<dbReference type="InterPro" id="IPR024131">
    <property type="entry name" value="UPF0489"/>
</dbReference>
<keyword evidence="2" id="KW-1185">Reference proteome</keyword>
<dbReference type="OrthoDB" id="1755455at2"/>
<dbReference type="Proteomes" id="UP000019591">
    <property type="component" value="Chromosome"/>
</dbReference>
<dbReference type="eggNOG" id="ENOG502ZR5C">
    <property type="taxonomic scope" value="Bacteria"/>
</dbReference>
<evidence type="ECO:0000313" key="1">
    <source>
        <dbReference type="EMBL" id="AHM57096.1"/>
    </source>
</evidence>
<proteinExistence type="predicted"/>
<protein>
    <submittedName>
        <fullName evidence="1">Uncharacterized protein</fullName>
    </submittedName>
</protein>
<sequence length="233" mass="26803">MERYNGFYIEKPAGNNAFSYAERTQKRIYVAPLVKAGPESLSSLQVSAEIAFCEVCEGQEQCCHGLRSFLELEVSGKKVYIFDNHNHAFYFWSRALSEGRFEKGSLLVHVDQHKDMREPAAYIDSVENEAEVFEYTNFELNVGNFIKPALRLGLFRDVLIIDSSRAFKERIEGDIVLDIDMDIFSDDMDYIDFDLRFEKIKELYAAASVVTVATSPYFIDQSRAIELIKRIIE</sequence>
<dbReference type="RefSeq" id="WP_025436052.1">
    <property type="nucleotide sequence ID" value="NZ_CP007452.1"/>
</dbReference>
<dbReference type="PATRIC" id="fig|1286171.3.peg.1763"/>
<reference evidence="1 2" key="1">
    <citation type="journal article" date="2014" name="Genome Announc.">
        <title>Complete Genome Sequence of Amino Acid-Utilizing Eubacterium acidaminophilum al-2 (DSM 3953).</title>
        <authorList>
            <person name="Poehlein A."/>
            <person name="Andreesen J.R."/>
            <person name="Daniel R."/>
        </authorList>
    </citation>
    <scope>NUCLEOTIDE SEQUENCE [LARGE SCALE GENOMIC DNA]</scope>
    <source>
        <strain evidence="1 2">DSM 3953</strain>
    </source>
</reference>
<name>W8U895_PEPAC</name>
<dbReference type="STRING" id="1286171.EAL2_c18040"/>
<organism evidence="1 2">
    <name type="scientific">Peptoclostridium acidaminophilum DSM 3953</name>
    <dbReference type="NCBI Taxonomy" id="1286171"/>
    <lineage>
        <taxon>Bacteria</taxon>
        <taxon>Bacillati</taxon>
        <taxon>Bacillota</taxon>
        <taxon>Clostridia</taxon>
        <taxon>Peptostreptococcales</taxon>
        <taxon>Peptoclostridiaceae</taxon>
        <taxon>Peptoclostridium</taxon>
    </lineage>
</organism>
<dbReference type="AlphaFoldDB" id="W8U895"/>
<dbReference type="EMBL" id="CP007452">
    <property type="protein sequence ID" value="AHM57096.1"/>
    <property type="molecule type" value="Genomic_DNA"/>
</dbReference>
<dbReference type="Pfam" id="PF12640">
    <property type="entry name" value="UPF0489"/>
    <property type="match status" value="1"/>
</dbReference>
<accession>W8U895</accession>
<dbReference type="KEGG" id="eac:EAL2_c18040"/>